<dbReference type="AlphaFoldDB" id="A0A6J6W5S8"/>
<accession>A0A6J6W5S8</accession>
<name>A0A6J6W5S8_9ZZZZ</name>
<dbReference type="InterPro" id="IPR049574">
    <property type="entry name" value="CrtA-like"/>
</dbReference>
<reference evidence="1" key="1">
    <citation type="submission" date="2020-05" db="EMBL/GenBank/DDBJ databases">
        <authorList>
            <person name="Chiriac C."/>
            <person name="Salcher M."/>
            <person name="Ghai R."/>
            <person name="Kavagutti S V."/>
        </authorList>
    </citation>
    <scope>NUCLEOTIDE SEQUENCE</scope>
</reference>
<gene>
    <name evidence="1" type="ORF">UFOPK2931_00575</name>
</gene>
<sequence>MITLIYLWKIPTRLIPRAFYFMATQKITLRRFNGVSFVKVLGTGKGETFTPADADIHRWGFLVTIDEKFLSEFDESATVQKWRAGSVNEFRAVLDPISSHGKWSGNEPFTPTVTKKFDGQIAAITRARIKWNQNFRFWKAVPPVTISLAGSKGLIAAIGIGEAPIGLQGTFSLWESSNALKEFAYTGEAHTRAITATATYKWYSEELFARFAVREVRGSL</sequence>
<evidence type="ECO:0000313" key="1">
    <source>
        <dbReference type="EMBL" id="CAB4778077.1"/>
    </source>
</evidence>
<organism evidence="1">
    <name type="scientific">freshwater metagenome</name>
    <dbReference type="NCBI Taxonomy" id="449393"/>
    <lineage>
        <taxon>unclassified sequences</taxon>
        <taxon>metagenomes</taxon>
        <taxon>ecological metagenomes</taxon>
    </lineage>
</organism>
<dbReference type="CDD" id="cd21650">
    <property type="entry name" value="CrtA-like"/>
    <property type="match status" value="1"/>
</dbReference>
<protein>
    <submittedName>
        <fullName evidence="1">Unannotated protein</fullName>
    </submittedName>
</protein>
<proteinExistence type="predicted"/>
<dbReference type="EMBL" id="CAEZZZ010000024">
    <property type="protein sequence ID" value="CAB4778077.1"/>
    <property type="molecule type" value="Genomic_DNA"/>
</dbReference>